<keyword evidence="1" id="KW-1133">Transmembrane helix</keyword>
<reference evidence="2" key="1">
    <citation type="journal article" date="2023" name="Nat. Commun.">
        <title>Diploid and tetraploid genomes of Acorus and the evolution of monocots.</title>
        <authorList>
            <person name="Ma L."/>
            <person name="Liu K.W."/>
            <person name="Li Z."/>
            <person name="Hsiao Y.Y."/>
            <person name="Qi Y."/>
            <person name="Fu T."/>
            <person name="Tang G.D."/>
            <person name="Zhang D."/>
            <person name="Sun W.H."/>
            <person name="Liu D.K."/>
            <person name="Li Y."/>
            <person name="Chen G.Z."/>
            <person name="Liu X.D."/>
            <person name="Liao X.Y."/>
            <person name="Jiang Y.T."/>
            <person name="Yu X."/>
            <person name="Hao Y."/>
            <person name="Huang J."/>
            <person name="Zhao X.W."/>
            <person name="Ke S."/>
            <person name="Chen Y.Y."/>
            <person name="Wu W.L."/>
            <person name="Hsu J.L."/>
            <person name="Lin Y.F."/>
            <person name="Huang M.D."/>
            <person name="Li C.Y."/>
            <person name="Huang L."/>
            <person name="Wang Z.W."/>
            <person name="Zhao X."/>
            <person name="Zhong W.Y."/>
            <person name="Peng D.H."/>
            <person name="Ahmad S."/>
            <person name="Lan S."/>
            <person name="Zhang J.S."/>
            <person name="Tsai W.C."/>
            <person name="Van de Peer Y."/>
            <person name="Liu Z.J."/>
        </authorList>
    </citation>
    <scope>NUCLEOTIDE SEQUENCE</scope>
    <source>
        <strain evidence="2">SCP</strain>
    </source>
</reference>
<evidence type="ECO:0000313" key="2">
    <source>
        <dbReference type="EMBL" id="KAK1257216.1"/>
    </source>
</evidence>
<evidence type="ECO:0000313" key="3">
    <source>
        <dbReference type="Proteomes" id="UP001179952"/>
    </source>
</evidence>
<dbReference type="EMBL" id="JAUJYN010000055">
    <property type="protein sequence ID" value="KAK1257216.1"/>
    <property type="molecule type" value="Genomic_DNA"/>
</dbReference>
<evidence type="ECO:0000256" key="1">
    <source>
        <dbReference type="SAM" id="Phobius"/>
    </source>
</evidence>
<keyword evidence="1" id="KW-0472">Membrane</keyword>
<feature type="transmembrane region" description="Helical" evidence="1">
    <location>
        <begin position="21"/>
        <end position="41"/>
    </location>
</feature>
<reference evidence="2" key="2">
    <citation type="submission" date="2023-06" db="EMBL/GenBank/DDBJ databases">
        <authorList>
            <person name="Ma L."/>
            <person name="Liu K.-W."/>
            <person name="Li Z."/>
            <person name="Hsiao Y.-Y."/>
            <person name="Qi Y."/>
            <person name="Fu T."/>
            <person name="Tang G."/>
            <person name="Zhang D."/>
            <person name="Sun W.-H."/>
            <person name="Liu D.-K."/>
            <person name="Li Y."/>
            <person name="Chen G.-Z."/>
            <person name="Liu X.-D."/>
            <person name="Liao X.-Y."/>
            <person name="Jiang Y.-T."/>
            <person name="Yu X."/>
            <person name="Hao Y."/>
            <person name="Huang J."/>
            <person name="Zhao X.-W."/>
            <person name="Ke S."/>
            <person name="Chen Y.-Y."/>
            <person name="Wu W.-L."/>
            <person name="Hsu J.-L."/>
            <person name="Lin Y.-F."/>
            <person name="Huang M.-D."/>
            <person name="Li C.-Y."/>
            <person name="Huang L."/>
            <person name="Wang Z.-W."/>
            <person name="Zhao X."/>
            <person name="Zhong W.-Y."/>
            <person name="Peng D.-H."/>
            <person name="Ahmad S."/>
            <person name="Lan S."/>
            <person name="Zhang J.-S."/>
            <person name="Tsai W.-C."/>
            <person name="Van De Peer Y."/>
            <person name="Liu Z.-J."/>
        </authorList>
    </citation>
    <scope>NUCLEOTIDE SEQUENCE</scope>
    <source>
        <strain evidence="2">SCP</strain>
        <tissue evidence="2">Leaves</tissue>
    </source>
</reference>
<evidence type="ECO:0008006" key="4">
    <source>
        <dbReference type="Google" id="ProtNLM"/>
    </source>
</evidence>
<dbReference type="Proteomes" id="UP001179952">
    <property type="component" value="Unassembled WGS sequence"/>
</dbReference>
<organism evidence="2 3">
    <name type="scientific">Acorus gramineus</name>
    <name type="common">Dwarf sweet flag</name>
    <dbReference type="NCBI Taxonomy" id="55184"/>
    <lineage>
        <taxon>Eukaryota</taxon>
        <taxon>Viridiplantae</taxon>
        <taxon>Streptophyta</taxon>
        <taxon>Embryophyta</taxon>
        <taxon>Tracheophyta</taxon>
        <taxon>Spermatophyta</taxon>
        <taxon>Magnoliopsida</taxon>
        <taxon>Liliopsida</taxon>
        <taxon>Acoraceae</taxon>
        <taxon>Acorus</taxon>
    </lineage>
</organism>
<keyword evidence="1" id="KW-0812">Transmembrane</keyword>
<comment type="caution">
    <text evidence="2">The sequence shown here is derived from an EMBL/GenBank/DDBJ whole genome shotgun (WGS) entry which is preliminary data.</text>
</comment>
<sequence length="101" mass="11207">MEHKVWRFTSEQTPLSSNPKTFANIFISTVGAGVLGLHYTFMRTGGSLTITIIAFLTYHYMMLLVLSRCHFESRLDFSKILSFGDLGFIVSGPLATPPSTS</sequence>
<feature type="transmembrane region" description="Helical" evidence="1">
    <location>
        <begin position="47"/>
        <end position="66"/>
    </location>
</feature>
<proteinExistence type="predicted"/>
<dbReference type="AlphaFoldDB" id="A0AAV8ZXG4"/>
<name>A0AAV8ZXG4_ACOGR</name>
<gene>
    <name evidence="2" type="ORF">QJS04_geneDACA022579</name>
</gene>
<keyword evidence="3" id="KW-1185">Reference proteome</keyword>
<protein>
    <recommendedName>
        <fullName evidence="4">Amino acid transporter transmembrane domain-containing protein</fullName>
    </recommendedName>
</protein>
<accession>A0AAV8ZXG4</accession>